<dbReference type="EMBL" id="CM001236">
    <property type="protein sequence ID" value="EHA47781.1"/>
    <property type="molecule type" value="Genomic_DNA"/>
</dbReference>
<dbReference type="GeneID" id="12987197"/>
<accession>G4NHS1</accession>
<sequence length="105" mass="12136">MSVRWIQFDTHRRWKDLQKNQSRLCGLDWARKHEDEAVGEATQSTIQRFIFSQQNGVYTAALCLSGLLAWQMALPSGLWDLGCMIHTIPSGHQRRKARLLSAWPK</sequence>
<dbReference type="HOGENOM" id="CLU_2237134_0_0_1"/>
<reference evidence="1 2" key="1">
    <citation type="journal article" date="2005" name="Nature">
        <title>The genome sequence of the rice blast fungus Magnaporthe grisea.</title>
        <authorList>
            <person name="Dean R.A."/>
            <person name="Talbot N.J."/>
            <person name="Ebbole D.J."/>
            <person name="Farman M.L."/>
            <person name="Mitchell T.K."/>
            <person name="Orbach M.J."/>
            <person name="Thon M."/>
            <person name="Kulkarni R."/>
            <person name="Xu J.R."/>
            <person name="Pan H."/>
            <person name="Read N.D."/>
            <person name="Lee Y.H."/>
            <person name="Carbone I."/>
            <person name="Brown D."/>
            <person name="Oh Y.Y."/>
            <person name="Donofrio N."/>
            <person name="Jeong J.S."/>
            <person name="Soanes D.M."/>
            <person name="Djonovic S."/>
            <person name="Kolomiets E."/>
            <person name="Rehmeyer C."/>
            <person name="Li W."/>
            <person name="Harding M."/>
            <person name="Kim S."/>
            <person name="Lebrun M.H."/>
            <person name="Bohnert H."/>
            <person name="Coughlan S."/>
            <person name="Butler J."/>
            <person name="Calvo S."/>
            <person name="Ma L.J."/>
            <person name="Nicol R."/>
            <person name="Purcell S."/>
            <person name="Nusbaum C."/>
            <person name="Galagan J.E."/>
            <person name="Birren B.W."/>
        </authorList>
    </citation>
    <scope>NUCLEOTIDE SEQUENCE [LARGE SCALE GENOMIC DNA]</scope>
    <source>
        <strain evidence="2">70-15 / ATCC MYA-4617 / FGSC 8958</strain>
    </source>
</reference>
<protein>
    <submittedName>
        <fullName evidence="1">Uncharacterized protein</fullName>
    </submittedName>
</protein>
<dbReference type="InParanoid" id="G4NHS1"/>
<organism evidence="1 2">
    <name type="scientific">Pyricularia oryzae (strain 70-15 / ATCC MYA-4617 / FGSC 8958)</name>
    <name type="common">Rice blast fungus</name>
    <name type="synonym">Magnaporthe oryzae</name>
    <dbReference type="NCBI Taxonomy" id="242507"/>
    <lineage>
        <taxon>Eukaryota</taxon>
        <taxon>Fungi</taxon>
        <taxon>Dikarya</taxon>
        <taxon>Ascomycota</taxon>
        <taxon>Pezizomycotina</taxon>
        <taxon>Sordariomycetes</taxon>
        <taxon>Sordariomycetidae</taxon>
        <taxon>Magnaporthales</taxon>
        <taxon>Pyriculariaceae</taxon>
        <taxon>Pyricularia</taxon>
    </lineage>
</organism>
<dbReference type="AlphaFoldDB" id="G4NHS1"/>
<keyword evidence="2" id="KW-1185">Reference proteome</keyword>
<evidence type="ECO:0000313" key="1">
    <source>
        <dbReference type="EMBL" id="EHA47781.1"/>
    </source>
</evidence>
<gene>
    <name evidence="1" type="ORF">MGG_17770</name>
</gene>
<dbReference type="VEuPathDB" id="FungiDB:MGG_17770"/>
<name>G4NHS1_PYRO7</name>
<proteinExistence type="predicted"/>
<evidence type="ECO:0000313" key="2">
    <source>
        <dbReference type="Proteomes" id="UP000009058"/>
    </source>
</evidence>
<dbReference type="RefSeq" id="XP_003720148.1">
    <property type="nucleotide sequence ID" value="XM_003720100.1"/>
</dbReference>
<reference key="2">
    <citation type="submission" date="2011-05" db="EMBL/GenBank/DDBJ databases">
        <title>The Genome Sequence of Magnaporthe oryzae 70-15.</title>
        <authorList>
            <consortium name="The Broad Institute Genome Sequencing Platform"/>
            <person name="Ma L.-J."/>
            <person name="Dead R."/>
            <person name="Young S.K."/>
            <person name="Zeng Q."/>
            <person name="Gargeya S."/>
            <person name="Fitzgerald M."/>
            <person name="Haas B."/>
            <person name="Abouelleil A."/>
            <person name="Alvarado L."/>
            <person name="Arachchi H.M."/>
            <person name="Berlin A."/>
            <person name="Brown A."/>
            <person name="Chapman S.B."/>
            <person name="Chen Z."/>
            <person name="Dunbar C."/>
            <person name="Freedman E."/>
            <person name="Gearin G."/>
            <person name="Gellesch M."/>
            <person name="Goldberg J."/>
            <person name="Griggs A."/>
            <person name="Gujja S."/>
            <person name="Heiman D."/>
            <person name="Howarth C."/>
            <person name="Larson L."/>
            <person name="Lui A."/>
            <person name="MacDonald P.J.P."/>
            <person name="Mehta T."/>
            <person name="Montmayeur A."/>
            <person name="Murphy C."/>
            <person name="Neiman D."/>
            <person name="Pearson M."/>
            <person name="Priest M."/>
            <person name="Roberts A."/>
            <person name="Saif S."/>
            <person name="Shea T."/>
            <person name="Shenoy N."/>
            <person name="Sisk P."/>
            <person name="Stolte C."/>
            <person name="Sykes S."/>
            <person name="Yandava C."/>
            <person name="Wortman J."/>
            <person name="Nusbaum C."/>
            <person name="Birren B."/>
        </authorList>
    </citation>
    <scope>NUCLEOTIDE SEQUENCE</scope>
    <source>
        <strain>70-15</strain>
    </source>
</reference>
<dbReference type="KEGG" id="mgr:MGG_17770"/>
<dbReference type="Proteomes" id="UP000009058">
    <property type="component" value="Chromosome 6"/>
</dbReference>